<dbReference type="AlphaFoldDB" id="A0A9I9EJP5"/>
<reference evidence="2" key="1">
    <citation type="submission" date="2023-03" db="UniProtKB">
        <authorList>
            <consortium name="EnsemblPlants"/>
        </authorList>
    </citation>
    <scope>IDENTIFICATION</scope>
</reference>
<evidence type="ECO:0000256" key="1">
    <source>
        <dbReference type="SAM" id="MobiDB-lite"/>
    </source>
</evidence>
<dbReference type="EnsemblPlants" id="MELO3C034738.2.1">
    <property type="protein sequence ID" value="MELO3C034738.2.1"/>
    <property type="gene ID" value="MELO3C034738.2"/>
</dbReference>
<accession>A0A9I9EJP5</accession>
<feature type="region of interest" description="Disordered" evidence="1">
    <location>
        <begin position="43"/>
        <end position="78"/>
    </location>
</feature>
<organism evidence="2">
    <name type="scientific">Cucumis melo</name>
    <name type="common">Muskmelon</name>
    <dbReference type="NCBI Taxonomy" id="3656"/>
    <lineage>
        <taxon>Eukaryota</taxon>
        <taxon>Viridiplantae</taxon>
        <taxon>Streptophyta</taxon>
        <taxon>Embryophyta</taxon>
        <taxon>Tracheophyta</taxon>
        <taxon>Spermatophyta</taxon>
        <taxon>Magnoliopsida</taxon>
        <taxon>eudicotyledons</taxon>
        <taxon>Gunneridae</taxon>
        <taxon>Pentapetalae</taxon>
        <taxon>rosids</taxon>
        <taxon>fabids</taxon>
        <taxon>Cucurbitales</taxon>
        <taxon>Cucurbitaceae</taxon>
        <taxon>Benincaseae</taxon>
        <taxon>Cucumis</taxon>
    </lineage>
</organism>
<protein>
    <submittedName>
        <fullName evidence="2">Uncharacterized protein</fullName>
    </submittedName>
</protein>
<evidence type="ECO:0000313" key="2">
    <source>
        <dbReference type="EnsemblPlants" id="MELO3C034738.2.1"/>
    </source>
</evidence>
<sequence length="78" mass="8813">MKDEGFEEVSFSSKFEFLLPSNSIPSTQRNPYKLSERLFNHLHQRPTSTHQKCKATSDLRKSSLQPPTIGSSGSKQMA</sequence>
<proteinExistence type="predicted"/>
<dbReference type="Gramene" id="MELO3C034738.2.1">
    <property type="protein sequence ID" value="MELO3C034738.2.1"/>
    <property type="gene ID" value="MELO3C034738.2"/>
</dbReference>
<feature type="compositionally biased region" description="Polar residues" evidence="1">
    <location>
        <begin position="62"/>
        <end position="78"/>
    </location>
</feature>
<name>A0A9I9EJP5_CUCME</name>